<evidence type="ECO:0000313" key="1">
    <source>
        <dbReference type="EMBL" id="MDD7966281.1"/>
    </source>
</evidence>
<dbReference type="Proteomes" id="UP001300763">
    <property type="component" value="Unassembled WGS sequence"/>
</dbReference>
<reference evidence="1 2" key="1">
    <citation type="submission" date="2023-02" db="EMBL/GenBank/DDBJ databases">
        <title>Genome sequencing required for Actinomycetospora new species description.</title>
        <authorList>
            <person name="Saimee Y."/>
            <person name="Duangmal K."/>
        </authorList>
    </citation>
    <scope>NUCLEOTIDE SEQUENCE [LARGE SCALE GENOMIC DNA]</scope>
    <source>
        <strain evidence="1 2">DW7H6</strain>
    </source>
</reference>
<evidence type="ECO:0000313" key="2">
    <source>
        <dbReference type="Proteomes" id="UP001300763"/>
    </source>
</evidence>
<dbReference type="EMBL" id="JAQZAO010000005">
    <property type="protein sequence ID" value="MDD7966281.1"/>
    <property type="molecule type" value="Genomic_DNA"/>
</dbReference>
<accession>A0ABT5STV1</accession>
<sequence>MATPTAPKADPDLDQLRDRAVDTIAQVQEAGLRLAGSVAESWASALRGLPGLPGLSGVPGLAQGVDHGVAGLPRTPAEVVDRVYDTGVQILEAQRSVAHQVLEAVAPALPSARATSPLR</sequence>
<comment type="caution">
    <text evidence="1">The sequence shown here is derived from an EMBL/GenBank/DDBJ whole genome shotgun (WGS) entry which is preliminary data.</text>
</comment>
<dbReference type="RefSeq" id="WP_274200806.1">
    <property type="nucleotide sequence ID" value="NZ_JAQZAO010000005.1"/>
</dbReference>
<proteinExistence type="predicted"/>
<protein>
    <recommendedName>
        <fullName evidence="3">Excreted virulence factor EspC (Type VII ESX diderm)</fullName>
    </recommendedName>
</protein>
<name>A0ABT5STV1_9PSEU</name>
<evidence type="ECO:0008006" key="3">
    <source>
        <dbReference type="Google" id="ProtNLM"/>
    </source>
</evidence>
<gene>
    <name evidence="1" type="ORF">PGB27_13125</name>
</gene>
<organism evidence="1 2">
    <name type="scientific">Actinomycetospora lemnae</name>
    <dbReference type="NCBI Taxonomy" id="3019891"/>
    <lineage>
        <taxon>Bacteria</taxon>
        <taxon>Bacillati</taxon>
        <taxon>Actinomycetota</taxon>
        <taxon>Actinomycetes</taxon>
        <taxon>Pseudonocardiales</taxon>
        <taxon>Pseudonocardiaceae</taxon>
        <taxon>Actinomycetospora</taxon>
    </lineage>
</organism>
<keyword evidence="2" id="KW-1185">Reference proteome</keyword>